<keyword evidence="3" id="KW-1185">Reference proteome</keyword>
<comment type="caution">
    <text evidence="2">The sequence shown here is derived from an EMBL/GenBank/DDBJ whole genome shotgun (WGS) entry which is preliminary data.</text>
</comment>
<accession>A0AAW0BIW0</accession>
<keyword evidence="1" id="KW-1133">Transmembrane helix</keyword>
<evidence type="ECO:0000256" key="1">
    <source>
        <dbReference type="SAM" id="Phobius"/>
    </source>
</evidence>
<dbReference type="Proteomes" id="UP001362999">
    <property type="component" value="Unassembled WGS sequence"/>
</dbReference>
<organism evidence="2 3">
    <name type="scientific">Favolaschia claudopus</name>
    <dbReference type="NCBI Taxonomy" id="2862362"/>
    <lineage>
        <taxon>Eukaryota</taxon>
        <taxon>Fungi</taxon>
        <taxon>Dikarya</taxon>
        <taxon>Basidiomycota</taxon>
        <taxon>Agaricomycotina</taxon>
        <taxon>Agaricomycetes</taxon>
        <taxon>Agaricomycetidae</taxon>
        <taxon>Agaricales</taxon>
        <taxon>Marasmiineae</taxon>
        <taxon>Mycenaceae</taxon>
        <taxon>Favolaschia</taxon>
    </lineage>
</organism>
<dbReference type="AlphaFoldDB" id="A0AAW0BIW0"/>
<gene>
    <name evidence="2" type="ORF">R3P38DRAFT_3530651</name>
</gene>
<reference evidence="2 3" key="1">
    <citation type="journal article" date="2024" name="J Genomics">
        <title>Draft genome sequencing and assembly of Favolaschia claudopus CIRM-BRFM 2984 isolated from oak limbs.</title>
        <authorList>
            <person name="Navarro D."/>
            <person name="Drula E."/>
            <person name="Chaduli D."/>
            <person name="Cazenave R."/>
            <person name="Ahrendt S."/>
            <person name="Wang J."/>
            <person name="Lipzen A."/>
            <person name="Daum C."/>
            <person name="Barry K."/>
            <person name="Grigoriev I.V."/>
            <person name="Favel A."/>
            <person name="Rosso M.N."/>
            <person name="Martin F."/>
        </authorList>
    </citation>
    <scope>NUCLEOTIDE SEQUENCE [LARGE SCALE GENOMIC DNA]</scope>
    <source>
        <strain evidence="2 3">CIRM-BRFM 2984</strain>
    </source>
</reference>
<evidence type="ECO:0000313" key="3">
    <source>
        <dbReference type="Proteomes" id="UP001362999"/>
    </source>
</evidence>
<feature type="transmembrane region" description="Helical" evidence="1">
    <location>
        <begin position="60"/>
        <end position="87"/>
    </location>
</feature>
<name>A0AAW0BIW0_9AGAR</name>
<keyword evidence="1" id="KW-0812">Transmembrane</keyword>
<evidence type="ECO:0000313" key="2">
    <source>
        <dbReference type="EMBL" id="KAK7026385.1"/>
    </source>
</evidence>
<protein>
    <submittedName>
        <fullName evidence="2">Uncharacterized protein</fullName>
    </submittedName>
</protein>
<keyword evidence="1" id="KW-0472">Membrane</keyword>
<dbReference type="EMBL" id="JAWWNJ010000032">
    <property type="protein sequence ID" value="KAK7026385.1"/>
    <property type="molecule type" value="Genomic_DNA"/>
</dbReference>
<proteinExistence type="predicted"/>
<sequence>MHDAAGLYGICRHSVAPTLKAFKSATTRPQSQERNAPIDNLLPPRAHLARTRPVITPSRLVPATGLFVFLVLVVIPAVGLVVLPMLVLSACSEFGFLSSSFNLTRFGLVSDIGDDPEIKHRDGRDIHLTVSLHLDLLWRRNAPPGVRRINSWTLPLAAYGLHLAWSARSSKKRRSHASIIYQHSCLQRGALSFGWNLFFLASSSLLCEVDGLDAKYPHMHDTTLLQKLKLGTPHLAAAVLAVCTDVMITNLFVLGDPAPQLQ</sequence>